<keyword evidence="1" id="KW-0472">Membrane</keyword>
<gene>
    <name evidence="2" type="ORF">GAB14E_0742</name>
</gene>
<protein>
    <submittedName>
        <fullName evidence="2">Uncharacterized protein</fullName>
    </submittedName>
</protein>
<dbReference type="Proteomes" id="UP000029868">
    <property type="component" value="Unassembled WGS sequence"/>
</dbReference>
<comment type="caution">
    <text evidence="2">The sequence shown here is derived from an EMBL/GenBank/DDBJ whole genome shotgun (WGS) entry which is preliminary data.</text>
</comment>
<proteinExistence type="predicted"/>
<feature type="transmembrane region" description="Helical" evidence="1">
    <location>
        <begin position="6"/>
        <end position="27"/>
    </location>
</feature>
<name>A0A099K6P3_COLPS</name>
<evidence type="ECO:0000313" key="3">
    <source>
        <dbReference type="Proteomes" id="UP000029868"/>
    </source>
</evidence>
<organism evidence="2 3">
    <name type="scientific">Colwellia psychrerythraea</name>
    <name type="common">Vibrio psychroerythus</name>
    <dbReference type="NCBI Taxonomy" id="28229"/>
    <lineage>
        <taxon>Bacteria</taxon>
        <taxon>Pseudomonadati</taxon>
        <taxon>Pseudomonadota</taxon>
        <taxon>Gammaproteobacteria</taxon>
        <taxon>Alteromonadales</taxon>
        <taxon>Colwelliaceae</taxon>
        <taxon>Colwellia</taxon>
    </lineage>
</organism>
<keyword evidence="1" id="KW-0812">Transmembrane</keyword>
<evidence type="ECO:0000313" key="2">
    <source>
        <dbReference type="EMBL" id="KGJ86469.1"/>
    </source>
</evidence>
<reference evidence="2 3" key="1">
    <citation type="submission" date="2014-08" db="EMBL/GenBank/DDBJ databases">
        <title>Genomic and Phenotypic Diversity of Colwellia psychrerythraea strains from Disparate Marine Basins.</title>
        <authorList>
            <person name="Techtmann S.M."/>
            <person name="Stelling S.C."/>
            <person name="Utturkar S.M."/>
            <person name="Alshibli N."/>
            <person name="Harris A."/>
            <person name="Brown S.D."/>
            <person name="Hazen T.C."/>
        </authorList>
    </citation>
    <scope>NUCLEOTIDE SEQUENCE [LARGE SCALE GENOMIC DNA]</scope>
    <source>
        <strain evidence="2 3">GAB14E</strain>
    </source>
</reference>
<dbReference type="AlphaFoldDB" id="A0A099K6P3"/>
<sequence length="78" mass="8976">MGTIKIRRGVAIPLILLTIPVTILLSWDGEKQEQQYREKFKAVLQEVATICNKEQDERYILGKDFDCTIEQLAILTPQ</sequence>
<evidence type="ECO:0000256" key="1">
    <source>
        <dbReference type="SAM" id="Phobius"/>
    </source>
</evidence>
<keyword evidence="1" id="KW-1133">Transmembrane helix</keyword>
<dbReference type="EMBL" id="JQEC01000075">
    <property type="protein sequence ID" value="KGJ86469.1"/>
    <property type="molecule type" value="Genomic_DNA"/>
</dbReference>
<accession>A0A099K6P3</accession>